<keyword evidence="2" id="KW-1185">Reference proteome</keyword>
<organism evidence="1 2">
    <name type="scientific">Avena sativa</name>
    <name type="common">Oat</name>
    <dbReference type="NCBI Taxonomy" id="4498"/>
    <lineage>
        <taxon>Eukaryota</taxon>
        <taxon>Viridiplantae</taxon>
        <taxon>Streptophyta</taxon>
        <taxon>Embryophyta</taxon>
        <taxon>Tracheophyta</taxon>
        <taxon>Spermatophyta</taxon>
        <taxon>Magnoliopsida</taxon>
        <taxon>Liliopsida</taxon>
        <taxon>Poales</taxon>
        <taxon>Poaceae</taxon>
        <taxon>BOP clade</taxon>
        <taxon>Pooideae</taxon>
        <taxon>Poodae</taxon>
        <taxon>Poeae</taxon>
        <taxon>Poeae Chloroplast Group 1 (Aveneae type)</taxon>
        <taxon>Aveninae</taxon>
        <taxon>Avena</taxon>
    </lineage>
</organism>
<proteinExistence type="predicted"/>
<protein>
    <submittedName>
        <fullName evidence="1">Uncharacterized protein</fullName>
    </submittedName>
</protein>
<sequence>MEGRGNAPLSATEAVMKRPRSVSSRKPRPKEQLASEYKDISCAPSRSISPDNEAAAEASGHRRKELFLNGPEIRPHRNDMSKKARREERAGGDHDAGHNRGSNVKHGSAGVLALACSTNSGSPDSSQLPSRDTNAQPPGNRLRKVKLKVSGLNRTIQTKPIQEVGDGGTPGTSDGSSHRHKHKDSGDHKHHSASKDTHGNRTDGKRGDKHDISPSSDHVRKSKRVPKKRTLDSDDEDGELRYLEKLKVAKAAQEQPTAANSPLAYGYVEDGLRKKKLSKVSKTKSTPYEVDNDFTMLQSSRDGRQNLKLEDGDDFIEEDESGMDEPNLLKEADSPSSVKAGTPGLTTRQRALHGRGGHGESVIEYPDGLPAATSRRQKEKLPDVEIQAKKAEVAQRRKMQVEKAEKEQQAEAMRKILGIDTEKKKEERKQKEREDKEKQARFEEYKRSCIQCVMGPEGTVITFPDSIGLPSIFSSKPISYPPPREKCAGPSCPNPYKYRDSKTKLPLCSLECYKAVQGSSRTLAC</sequence>
<reference evidence="1" key="1">
    <citation type="submission" date="2021-05" db="EMBL/GenBank/DDBJ databases">
        <authorList>
            <person name="Scholz U."/>
            <person name="Mascher M."/>
            <person name="Fiebig A."/>
        </authorList>
    </citation>
    <scope>NUCLEOTIDE SEQUENCE [LARGE SCALE GENOMIC DNA]</scope>
</reference>
<accession>A0ACD6A7F6</accession>
<evidence type="ECO:0000313" key="2">
    <source>
        <dbReference type="Proteomes" id="UP001732700"/>
    </source>
</evidence>
<dbReference type="EnsemblPlants" id="AVESA.00010b.r2.7CG0709770.1">
    <property type="protein sequence ID" value="AVESA.00010b.r2.7CG0709770.1.CDS"/>
    <property type="gene ID" value="AVESA.00010b.r2.7CG0709770"/>
</dbReference>
<reference evidence="1" key="2">
    <citation type="submission" date="2025-09" db="UniProtKB">
        <authorList>
            <consortium name="EnsemblPlants"/>
        </authorList>
    </citation>
    <scope>IDENTIFICATION</scope>
</reference>
<dbReference type="Proteomes" id="UP001732700">
    <property type="component" value="Chromosome 7C"/>
</dbReference>
<evidence type="ECO:0000313" key="1">
    <source>
        <dbReference type="EnsemblPlants" id="AVESA.00010b.r2.7CG0709770.1.CDS"/>
    </source>
</evidence>
<name>A0ACD6A7F6_AVESA</name>